<evidence type="ECO:0000259" key="7">
    <source>
        <dbReference type="PROSITE" id="PS50089"/>
    </source>
</evidence>
<dbReference type="Proteomes" id="UP001633002">
    <property type="component" value="Unassembled WGS sequence"/>
</dbReference>
<keyword evidence="1" id="KW-0479">Metal-binding</keyword>
<evidence type="ECO:0000256" key="2">
    <source>
        <dbReference type="ARBA" id="ARBA00022771"/>
    </source>
</evidence>
<feature type="region of interest" description="Disordered" evidence="5">
    <location>
        <begin position="1"/>
        <end position="46"/>
    </location>
</feature>
<keyword evidence="6" id="KW-1133">Transmembrane helix</keyword>
<sequence>MPHGGGGSFGGGDSGSGFSSSFEHGRSSGGSFDTFSSGGGQSRSQDNWGPGYYPGYYDRMGYYSSGPVIVQNVQRPPIDRKTAALSANSGCTFFLLIASLIVTGWAYSFYGTKTIGLDVNTSRLVTAHAYFARNIRFTNKGEFEGPALYSFDREPHLNSEVKWSDYQNFTLNYWHQEYYYYLNKGSIVRMKSKVDIPEKFFVYFKVVRGEDDLQSFLERPDQASIRLRDYLEYKFEATENDDYLFTFANIHYVDAQVAYELEINSKQYDVRHAKKRCSLKSHCELELSLFGSRYAVLETPGVGQTPVDNWEVEVSYGFRWGPFVILFALIVLSYFVKRAIILRTNYDSYDTFAERAPLVAEAEGTSPTAPALPTSNYEQAAHAPHGKGTEVVDDHNQCSVCFDAPKDSFFVPCGHRATCFACGLRISSSEQATCPICRKPITDVNRIFDA</sequence>
<dbReference type="InterPro" id="IPR001841">
    <property type="entry name" value="Znf_RING"/>
</dbReference>
<dbReference type="InterPro" id="IPR032008">
    <property type="entry name" value="APD1-4_N"/>
</dbReference>
<keyword evidence="9" id="KW-1185">Reference proteome</keyword>
<keyword evidence="2 4" id="KW-0863">Zinc-finger</keyword>
<dbReference type="Gene3D" id="3.30.40.10">
    <property type="entry name" value="Zinc/RING finger domain, C3HC4 (zinc finger)"/>
    <property type="match status" value="1"/>
</dbReference>
<evidence type="ECO:0000256" key="4">
    <source>
        <dbReference type="PROSITE-ProRule" id="PRU00175"/>
    </source>
</evidence>
<dbReference type="PANTHER" id="PTHR46858">
    <property type="entry name" value="OS05G0521000 PROTEIN"/>
    <property type="match status" value="1"/>
</dbReference>
<gene>
    <name evidence="8" type="ORF">R1sor_016539</name>
</gene>
<dbReference type="PROSITE" id="PS50089">
    <property type="entry name" value="ZF_RING_2"/>
    <property type="match status" value="1"/>
</dbReference>
<dbReference type="InterPro" id="IPR032010">
    <property type="entry name" value="APD1-4_M"/>
</dbReference>
<evidence type="ECO:0000256" key="6">
    <source>
        <dbReference type="SAM" id="Phobius"/>
    </source>
</evidence>
<protein>
    <recommendedName>
        <fullName evidence="7">RING-type domain-containing protein</fullName>
    </recommendedName>
</protein>
<dbReference type="EMBL" id="JBJQOH010000004">
    <property type="protein sequence ID" value="KAL3690230.1"/>
    <property type="molecule type" value="Genomic_DNA"/>
</dbReference>
<dbReference type="SUPFAM" id="SSF57850">
    <property type="entry name" value="RING/U-box"/>
    <property type="match status" value="1"/>
</dbReference>
<keyword evidence="3" id="KW-0862">Zinc</keyword>
<dbReference type="GO" id="GO:0008270">
    <property type="term" value="F:zinc ion binding"/>
    <property type="evidence" value="ECO:0007669"/>
    <property type="project" value="UniProtKB-KW"/>
</dbReference>
<evidence type="ECO:0000313" key="9">
    <source>
        <dbReference type="Proteomes" id="UP001633002"/>
    </source>
</evidence>
<dbReference type="PANTHER" id="PTHR46858:SF5">
    <property type="entry name" value="E3 UBIQUITIN-PROTEIN LIGASE APD1-RELATED"/>
    <property type="match status" value="1"/>
</dbReference>
<evidence type="ECO:0000313" key="8">
    <source>
        <dbReference type="EMBL" id="KAL3690230.1"/>
    </source>
</evidence>
<organism evidence="8 9">
    <name type="scientific">Riccia sorocarpa</name>
    <dbReference type="NCBI Taxonomy" id="122646"/>
    <lineage>
        <taxon>Eukaryota</taxon>
        <taxon>Viridiplantae</taxon>
        <taxon>Streptophyta</taxon>
        <taxon>Embryophyta</taxon>
        <taxon>Marchantiophyta</taxon>
        <taxon>Marchantiopsida</taxon>
        <taxon>Marchantiidae</taxon>
        <taxon>Marchantiales</taxon>
        <taxon>Ricciaceae</taxon>
        <taxon>Riccia</taxon>
    </lineage>
</organism>
<feature type="transmembrane region" description="Helical" evidence="6">
    <location>
        <begin position="90"/>
        <end position="110"/>
    </location>
</feature>
<evidence type="ECO:0000256" key="3">
    <source>
        <dbReference type="ARBA" id="ARBA00022833"/>
    </source>
</evidence>
<accession>A0ABD3HJE0</accession>
<reference evidence="8 9" key="1">
    <citation type="submission" date="2024-09" db="EMBL/GenBank/DDBJ databases">
        <title>Chromosome-scale assembly of Riccia sorocarpa.</title>
        <authorList>
            <person name="Paukszto L."/>
        </authorList>
    </citation>
    <scope>NUCLEOTIDE SEQUENCE [LARGE SCALE GENOMIC DNA]</scope>
    <source>
        <strain evidence="8">LP-2024</strain>
        <tissue evidence="8">Aerial parts of the thallus</tissue>
    </source>
</reference>
<evidence type="ECO:0000256" key="5">
    <source>
        <dbReference type="SAM" id="MobiDB-lite"/>
    </source>
</evidence>
<dbReference type="Pfam" id="PF16041">
    <property type="entry name" value="APD1-4_M"/>
    <property type="match status" value="1"/>
</dbReference>
<evidence type="ECO:0000256" key="1">
    <source>
        <dbReference type="ARBA" id="ARBA00022723"/>
    </source>
</evidence>
<dbReference type="InterPro" id="IPR013083">
    <property type="entry name" value="Znf_RING/FYVE/PHD"/>
</dbReference>
<keyword evidence="6" id="KW-0812">Transmembrane</keyword>
<comment type="caution">
    <text evidence="8">The sequence shown here is derived from an EMBL/GenBank/DDBJ whole genome shotgun (WGS) entry which is preliminary data.</text>
</comment>
<name>A0ABD3HJE0_9MARC</name>
<feature type="transmembrane region" description="Helical" evidence="6">
    <location>
        <begin position="316"/>
        <end position="336"/>
    </location>
</feature>
<proteinExistence type="predicted"/>
<dbReference type="SMART" id="SM00184">
    <property type="entry name" value="RING"/>
    <property type="match status" value="1"/>
</dbReference>
<feature type="domain" description="RING-type" evidence="7">
    <location>
        <begin position="398"/>
        <end position="438"/>
    </location>
</feature>
<feature type="compositionally biased region" description="Gly residues" evidence="5">
    <location>
        <begin position="1"/>
        <end position="15"/>
    </location>
</feature>
<dbReference type="Pfam" id="PF13920">
    <property type="entry name" value="zf-C3HC4_3"/>
    <property type="match status" value="1"/>
</dbReference>
<dbReference type="Pfam" id="PF16040">
    <property type="entry name" value="APD1-4_N"/>
    <property type="match status" value="1"/>
</dbReference>
<dbReference type="AlphaFoldDB" id="A0ABD3HJE0"/>
<keyword evidence="6" id="KW-0472">Membrane</keyword>